<name>B7G3K0_PHATC</name>
<proteinExistence type="predicted"/>
<evidence type="ECO:0000256" key="2">
    <source>
        <dbReference type="ARBA" id="ARBA00023136"/>
    </source>
</evidence>
<feature type="region of interest" description="Disordered" evidence="3">
    <location>
        <begin position="164"/>
        <end position="194"/>
    </location>
</feature>
<dbReference type="KEGG" id="pti:PHATRDRAFT_47496"/>
<dbReference type="HOGENOM" id="CLU_030378_1_0_1"/>
<feature type="domain" description="Vta1/callose synthase N-terminal" evidence="4">
    <location>
        <begin position="11"/>
        <end position="162"/>
    </location>
</feature>
<feature type="compositionally biased region" description="Pro residues" evidence="3">
    <location>
        <begin position="284"/>
        <end position="298"/>
    </location>
</feature>
<evidence type="ECO:0000256" key="3">
    <source>
        <dbReference type="SAM" id="MobiDB-lite"/>
    </source>
</evidence>
<dbReference type="PaxDb" id="2850-Phatr47496"/>
<dbReference type="Pfam" id="PF04652">
    <property type="entry name" value="Vta1"/>
    <property type="match status" value="1"/>
</dbReference>
<organism evidence="5 6">
    <name type="scientific">Phaeodactylum tricornutum (strain CCAP 1055/1)</name>
    <dbReference type="NCBI Taxonomy" id="556484"/>
    <lineage>
        <taxon>Eukaryota</taxon>
        <taxon>Sar</taxon>
        <taxon>Stramenopiles</taxon>
        <taxon>Ochrophyta</taxon>
        <taxon>Bacillariophyta</taxon>
        <taxon>Bacillariophyceae</taxon>
        <taxon>Bacillariophycidae</taxon>
        <taxon>Naviculales</taxon>
        <taxon>Phaeodactylaceae</taxon>
        <taxon>Phaeodactylum</taxon>
    </lineage>
</organism>
<protein>
    <recommendedName>
        <fullName evidence="4">Vta1/callose synthase N-terminal domain-containing protein</fullName>
    </recommendedName>
</protein>
<dbReference type="STRING" id="556484.B7G3K0"/>
<dbReference type="eggNOG" id="KOG0917">
    <property type="taxonomic scope" value="Eukaryota"/>
</dbReference>
<dbReference type="Proteomes" id="UP000000759">
    <property type="component" value="Chromosome 13"/>
</dbReference>
<feature type="compositionally biased region" description="Acidic residues" evidence="3">
    <location>
        <begin position="232"/>
        <end position="250"/>
    </location>
</feature>
<dbReference type="EMBL" id="CM000615">
    <property type="protein sequence ID" value="EEC47016.1"/>
    <property type="molecule type" value="Genomic_DNA"/>
</dbReference>
<evidence type="ECO:0000259" key="4">
    <source>
        <dbReference type="Pfam" id="PF04652"/>
    </source>
</evidence>
<dbReference type="OMA" id="AYWCEYH"/>
<dbReference type="GeneID" id="7202277"/>
<accession>B7G3K0</accession>
<dbReference type="AlphaFoldDB" id="B7G3K0"/>
<dbReference type="InterPro" id="IPR039431">
    <property type="entry name" value="Vta1/CALS_N"/>
</dbReference>
<dbReference type="GO" id="GO:0005771">
    <property type="term" value="C:multivesicular body"/>
    <property type="evidence" value="ECO:0007669"/>
    <property type="project" value="TreeGrafter"/>
</dbReference>
<keyword evidence="2" id="KW-0472">Membrane</keyword>
<gene>
    <name evidence="5" type="ORF">PHATRDRAFT_47496</name>
</gene>
<keyword evidence="6" id="KW-1185">Reference proteome</keyword>
<dbReference type="InterPro" id="IPR044538">
    <property type="entry name" value="Vta1-like"/>
</dbReference>
<reference evidence="6" key="2">
    <citation type="submission" date="2008-08" db="EMBL/GenBank/DDBJ databases">
        <authorList>
            <consortium name="Diatom Consortium"/>
            <person name="Grigoriev I."/>
            <person name="Grimwood J."/>
            <person name="Kuo A."/>
            <person name="Otillar R.P."/>
            <person name="Salamov A."/>
            <person name="Detter J.C."/>
            <person name="Lindquist E."/>
            <person name="Shapiro H."/>
            <person name="Lucas S."/>
            <person name="Glavina del Rio T."/>
            <person name="Pitluck S."/>
            <person name="Rokhsar D."/>
            <person name="Bowler C."/>
        </authorList>
    </citation>
    <scope>GENOME REANNOTATION</scope>
    <source>
        <strain evidence="6">CCAP 1055/1</strain>
    </source>
</reference>
<feature type="region of interest" description="Disordered" evidence="3">
    <location>
        <begin position="220"/>
        <end position="323"/>
    </location>
</feature>
<evidence type="ECO:0000313" key="5">
    <source>
        <dbReference type="EMBL" id="EEC47016.1"/>
    </source>
</evidence>
<evidence type="ECO:0000256" key="1">
    <source>
        <dbReference type="ARBA" id="ARBA00004308"/>
    </source>
</evidence>
<dbReference type="PANTHER" id="PTHR46009:SF1">
    <property type="entry name" value="VACUOLAR PROTEIN SORTING-ASSOCIATED PROTEIN VTA1 HOMOLOG"/>
    <property type="match status" value="1"/>
</dbReference>
<dbReference type="Gene3D" id="1.25.40.270">
    <property type="entry name" value="Vacuolar protein sorting-associated protein vta1"/>
    <property type="match status" value="1"/>
</dbReference>
<dbReference type="OrthoDB" id="391137at2759"/>
<dbReference type="GO" id="GO:0032511">
    <property type="term" value="P:late endosome to vacuole transport via multivesicular body sorting pathway"/>
    <property type="evidence" value="ECO:0007669"/>
    <property type="project" value="InterPro"/>
</dbReference>
<dbReference type="PANTHER" id="PTHR46009">
    <property type="entry name" value="VACUOLAR PROTEIN SORTING-ASSOCIATED PROTEIN VTA1 HOMOLOG"/>
    <property type="match status" value="1"/>
</dbReference>
<evidence type="ECO:0000313" key="6">
    <source>
        <dbReference type="Proteomes" id="UP000000759"/>
    </source>
</evidence>
<reference evidence="5 6" key="1">
    <citation type="journal article" date="2008" name="Nature">
        <title>The Phaeodactylum genome reveals the evolutionary history of diatom genomes.</title>
        <authorList>
            <person name="Bowler C."/>
            <person name="Allen A.E."/>
            <person name="Badger J.H."/>
            <person name="Grimwood J."/>
            <person name="Jabbari K."/>
            <person name="Kuo A."/>
            <person name="Maheswari U."/>
            <person name="Martens C."/>
            <person name="Maumus F."/>
            <person name="Otillar R.P."/>
            <person name="Rayko E."/>
            <person name="Salamov A."/>
            <person name="Vandepoele K."/>
            <person name="Beszteri B."/>
            <person name="Gruber A."/>
            <person name="Heijde M."/>
            <person name="Katinka M."/>
            <person name="Mock T."/>
            <person name="Valentin K."/>
            <person name="Verret F."/>
            <person name="Berges J.A."/>
            <person name="Brownlee C."/>
            <person name="Cadoret J.P."/>
            <person name="Chiovitti A."/>
            <person name="Choi C.J."/>
            <person name="Coesel S."/>
            <person name="De Martino A."/>
            <person name="Detter J.C."/>
            <person name="Durkin C."/>
            <person name="Falciatore A."/>
            <person name="Fournet J."/>
            <person name="Haruta M."/>
            <person name="Huysman M.J."/>
            <person name="Jenkins B.D."/>
            <person name="Jiroutova K."/>
            <person name="Jorgensen R.E."/>
            <person name="Joubert Y."/>
            <person name="Kaplan A."/>
            <person name="Kroger N."/>
            <person name="Kroth P.G."/>
            <person name="La Roche J."/>
            <person name="Lindquist E."/>
            <person name="Lommer M."/>
            <person name="Martin-Jezequel V."/>
            <person name="Lopez P.J."/>
            <person name="Lucas S."/>
            <person name="Mangogna M."/>
            <person name="McGinnis K."/>
            <person name="Medlin L.K."/>
            <person name="Montsant A."/>
            <person name="Oudot-Le Secq M.P."/>
            <person name="Napoli C."/>
            <person name="Obornik M."/>
            <person name="Parker M.S."/>
            <person name="Petit J.L."/>
            <person name="Porcel B.M."/>
            <person name="Poulsen N."/>
            <person name="Robison M."/>
            <person name="Rychlewski L."/>
            <person name="Rynearson T.A."/>
            <person name="Schmutz J."/>
            <person name="Shapiro H."/>
            <person name="Siaut M."/>
            <person name="Stanley M."/>
            <person name="Sussman M.R."/>
            <person name="Taylor A.R."/>
            <person name="Vardi A."/>
            <person name="von Dassow P."/>
            <person name="Vyverman W."/>
            <person name="Willis A."/>
            <person name="Wyrwicz L.S."/>
            <person name="Rokhsar D.S."/>
            <person name="Weissenbach J."/>
            <person name="Armbrust E.V."/>
            <person name="Green B.R."/>
            <person name="Van de Peer Y."/>
            <person name="Grigoriev I.V."/>
        </authorList>
    </citation>
    <scope>NUCLEOTIDE SEQUENCE [LARGE SCALE GENOMIC DNA]</scope>
    <source>
        <strain evidence="5 6">CCAP 1055/1</strain>
    </source>
</reference>
<feature type="compositionally biased region" description="Pro residues" evidence="3">
    <location>
        <begin position="220"/>
        <end position="230"/>
    </location>
</feature>
<feature type="compositionally biased region" description="Acidic residues" evidence="3">
    <location>
        <begin position="172"/>
        <end position="188"/>
    </location>
</feature>
<dbReference type="InterPro" id="IPR023175">
    <property type="entry name" value="Vta1/CALS_N_sf"/>
</dbReference>
<dbReference type="RefSeq" id="XP_002181802.1">
    <property type="nucleotide sequence ID" value="XM_002181766.1"/>
</dbReference>
<dbReference type="InParanoid" id="B7G3K0"/>
<sequence length="359" mass="39330">MPLAIPPELKKISPFVRRAEELDRDQTSPESRLVAYYLRQYAVHQGIPLASASPGAKTCLGHLLESLEKEKTAMDAFTRNESSFLCRQFANRVFDKADGEDRMGMATKETAKTFYAAASFLQMLEQFYEKDDEESIEARAENRKRIIYTKWKATEILKAIKEGRQPAAGGYGEEEGESEDEEKDEASDEPVASNTNIAEKEWASTGSEKAQAAAFDVLPPAVPIRPPAPLEPEVEPEPMSESESEPEVDQGAEISAESAPPAYPGDSKTNGISIRPPVTFDLPPIAPETPLELPPRPLAPQKKGGMFGLMKQRQPGAKATKAQITDATELARFAVAALEDKDAELAAERLQQALEALGR</sequence>
<comment type="subcellular location">
    <subcellularLocation>
        <location evidence="1">Endomembrane system</location>
    </subcellularLocation>
</comment>